<comment type="caution">
    <text evidence="8">The sequence shown here is derived from an EMBL/GenBank/DDBJ whole genome shotgun (WGS) entry which is preliminary data.</text>
</comment>
<accession>A0A7W6EFH6</accession>
<evidence type="ECO:0000256" key="7">
    <source>
        <dbReference type="SAM" id="SignalP"/>
    </source>
</evidence>
<keyword evidence="9" id="KW-1185">Reference proteome</keyword>
<dbReference type="Proteomes" id="UP000542776">
    <property type="component" value="Unassembled WGS sequence"/>
</dbReference>
<evidence type="ECO:0000313" key="9">
    <source>
        <dbReference type="Proteomes" id="UP000542776"/>
    </source>
</evidence>
<evidence type="ECO:0000256" key="5">
    <source>
        <dbReference type="ARBA" id="ARBA00022734"/>
    </source>
</evidence>
<dbReference type="GO" id="GO:0016020">
    <property type="term" value="C:membrane"/>
    <property type="evidence" value="ECO:0007669"/>
    <property type="project" value="UniProtKB-SubCell"/>
</dbReference>
<dbReference type="EMBL" id="JACIEK010000005">
    <property type="protein sequence ID" value="MBB3998472.1"/>
    <property type="molecule type" value="Genomic_DNA"/>
</dbReference>
<comment type="subcellular location">
    <subcellularLocation>
        <location evidence="1">Membrane</location>
        <topology evidence="1">Single-pass membrane protein</topology>
    </subcellularLocation>
</comment>
<comment type="similarity">
    <text evidence="2">Belongs to the BA14k family.</text>
</comment>
<keyword evidence="4" id="KW-1003">Cell membrane</keyword>
<proteinExistence type="inferred from homology"/>
<gene>
    <name evidence="8" type="ORF">GGR04_002313</name>
</gene>
<dbReference type="InterPro" id="IPR012413">
    <property type="entry name" value="BA14K"/>
</dbReference>
<feature type="signal peptide" evidence="7">
    <location>
        <begin position="1"/>
        <end position="26"/>
    </location>
</feature>
<feature type="chain" id="PRO_5030808483" description="Lectin-like protein BA14k" evidence="7">
    <location>
        <begin position="27"/>
        <end position="162"/>
    </location>
</feature>
<reference evidence="8 9" key="1">
    <citation type="submission" date="2020-08" db="EMBL/GenBank/DDBJ databases">
        <title>Genomic Encyclopedia of Type Strains, Phase IV (KMG-IV): sequencing the most valuable type-strain genomes for metagenomic binning, comparative biology and taxonomic classification.</title>
        <authorList>
            <person name="Goeker M."/>
        </authorList>
    </citation>
    <scope>NUCLEOTIDE SEQUENCE [LARGE SCALE GENOMIC DNA]</scope>
    <source>
        <strain evidence="8 9">DSM 102238</strain>
    </source>
</reference>
<keyword evidence="4" id="KW-0472">Membrane</keyword>
<name>A0A7W6EFH6_9HYPH</name>
<dbReference type="Pfam" id="PF07886">
    <property type="entry name" value="BA14K"/>
    <property type="match status" value="1"/>
</dbReference>
<keyword evidence="7" id="KW-0732">Signal</keyword>
<evidence type="ECO:0000256" key="1">
    <source>
        <dbReference type="ARBA" id="ARBA00004167"/>
    </source>
</evidence>
<dbReference type="RefSeq" id="WP_183200019.1">
    <property type="nucleotide sequence ID" value="NZ_JACIEK010000005.1"/>
</dbReference>
<sequence length="162" mass="17482">MGWKSSGLSLAMAALIGAASALPASAGEYLGLDPYNRPIFAEPGPFPVVPSRVSGPHYRRTVGQFGGPSVAGPLYYAEPAPPVSGFYRPDPAVEAGSILAFDSDSAFARAERTSGRFDEAYAGRRPPPFSAEWYRDCAARYRSFDRDSGTFQPDRGPRRLCR</sequence>
<keyword evidence="5" id="KW-0430">Lectin</keyword>
<organism evidence="8 9">
    <name type="scientific">Aureimonas pseudogalii</name>
    <dbReference type="NCBI Taxonomy" id="1744844"/>
    <lineage>
        <taxon>Bacteria</taxon>
        <taxon>Pseudomonadati</taxon>
        <taxon>Pseudomonadota</taxon>
        <taxon>Alphaproteobacteria</taxon>
        <taxon>Hyphomicrobiales</taxon>
        <taxon>Aurantimonadaceae</taxon>
        <taxon>Aureimonas</taxon>
    </lineage>
</organism>
<dbReference type="AlphaFoldDB" id="A0A7W6EFH6"/>
<protein>
    <recommendedName>
        <fullName evidence="3">Lectin-like protein BA14k</fullName>
    </recommendedName>
</protein>
<evidence type="ECO:0000256" key="6">
    <source>
        <dbReference type="ARBA" id="ARBA00025321"/>
    </source>
</evidence>
<comment type="function">
    <text evidence="6">Has immunoglobulin-binding and hemagglutination properties, and can bind to mannose. Essential for virulence. May be involved in LPS biosynthesis or polysaccharide transport.</text>
</comment>
<evidence type="ECO:0000256" key="2">
    <source>
        <dbReference type="ARBA" id="ARBA00010270"/>
    </source>
</evidence>
<evidence type="ECO:0000256" key="3">
    <source>
        <dbReference type="ARBA" id="ARBA00020552"/>
    </source>
</evidence>
<evidence type="ECO:0000313" key="8">
    <source>
        <dbReference type="EMBL" id="MBB3998472.1"/>
    </source>
</evidence>
<evidence type="ECO:0000256" key="4">
    <source>
        <dbReference type="ARBA" id="ARBA00022475"/>
    </source>
</evidence>
<dbReference type="GO" id="GO:0030246">
    <property type="term" value="F:carbohydrate binding"/>
    <property type="evidence" value="ECO:0007669"/>
    <property type="project" value="UniProtKB-KW"/>
</dbReference>